<accession>A0A176W9Y7</accession>
<feature type="region of interest" description="Disordered" evidence="1">
    <location>
        <begin position="202"/>
        <end position="246"/>
    </location>
</feature>
<name>A0A176W9Y7_MARPO</name>
<sequence>MDVVLNGNDARKSSRRQTQGRSGGQEIKQAGRCVGMMRASGYRKKSVESIRLEKEEHGNTRESGILHLLIKARQGKMTERRGELREKEEEGEMGEREGEVWDEDEEAVAVLTSLLDSSFACPGVREGRGKPDSQACPCVYAQDQLDHYHLTLSLPMCSCIAHNSTLHKLSLQQRGSCIHARSSASAQEQLGLSTDRRDCSADFVPQHKQKQSRREGGKYERRQAGRQEGRKASGSQVVDKSFNLDD</sequence>
<feature type="compositionally biased region" description="Basic and acidic residues" evidence="1">
    <location>
        <begin position="77"/>
        <end position="99"/>
    </location>
</feature>
<comment type="caution">
    <text evidence="2">The sequence shown here is derived from an EMBL/GenBank/DDBJ whole genome shotgun (WGS) entry which is preliminary data.</text>
</comment>
<feature type="region of interest" description="Disordered" evidence="1">
    <location>
        <begin position="77"/>
        <end position="102"/>
    </location>
</feature>
<evidence type="ECO:0000313" key="2">
    <source>
        <dbReference type="EMBL" id="OAE29930.1"/>
    </source>
</evidence>
<protein>
    <submittedName>
        <fullName evidence="2">Uncharacterized protein</fullName>
    </submittedName>
</protein>
<evidence type="ECO:0000256" key="1">
    <source>
        <dbReference type="SAM" id="MobiDB-lite"/>
    </source>
</evidence>
<reference evidence="2" key="1">
    <citation type="submission" date="2016-03" db="EMBL/GenBank/DDBJ databases">
        <title>Mechanisms controlling the formation of the plant cell surface in tip-growing cells are functionally conserved among land plants.</title>
        <authorList>
            <person name="Honkanen S."/>
            <person name="Jones V.A."/>
            <person name="Morieri G."/>
            <person name="Champion C."/>
            <person name="Hetherington A.J."/>
            <person name="Kelly S."/>
            <person name="Saint-Marcoux D."/>
            <person name="Proust H."/>
            <person name="Prescott H."/>
            <person name="Dolan L."/>
        </authorList>
    </citation>
    <scope>NUCLEOTIDE SEQUENCE [LARGE SCALE GENOMIC DNA]</scope>
    <source>
        <tissue evidence="2">Whole gametophyte</tissue>
    </source>
</reference>
<evidence type="ECO:0000313" key="3">
    <source>
        <dbReference type="Proteomes" id="UP000077202"/>
    </source>
</evidence>
<feature type="compositionally biased region" description="Basic and acidic residues" evidence="1">
    <location>
        <begin position="212"/>
        <end position="231"/>
    </location>
</feature>
<dbReference type="EMBL" id="LVLJ01001380">
    <property type="protein sequence ID" value="OAE29930.1"/>
    <property type="molecule type" value="Genomic_DNA"/>
</dbReference>
<proteinExistence type="predicted"/>
<organism evidence="2 3">
    <name type="scientific">Marchantia polymorpha subsp. ruderalis</name>
    <dbReference type="NCBI Taxonomy" id="1480154"/>
    <lineage>
        <taxon>Eukaryota</taxon>
        <taxon>Viridiplantae</taxon>
        <taxon>Streptophyta</taxon>
        <taxon>Embryophyta</taxon>
        <taxon>Marchantiophyta</taxon>
        <taxon>Marchantiopsida</taxon>
        <taxon>Marchantiidae</taxon>
        <taxon>Marchantiales</taxon>
        <taxon>Marchantiaceae</taxon>
        <taxon>Marchantia</taxon>
    </lineage>
</organism>
<feature type="region of interest" description="Disordered" evidence="1">
    <location>
        <begin position="1"/>
        <end position="30"/>
    </location>
</feature>
<dbReference type="AlphaFoldDB" id="A0A176W9Y7"/>
<gene>
    <name evidence="2" type="ORF">AXG93_773s1700</name>
</gene>
<keyword evidence="3" id="KW-1185">Reference proteome</keyword>
<dbReference type="Proteomes" id="UP000077202">
    <property type="component" value="Unassembled WGS sequence"/>
</dbReference>